<evidence type="ECO:0000313" key="1">
    <source>
        <dbReference type="EMBL" id="CAD7441902.1"/>
    </source>
</evidence>
<sequence length="214" mass="23696">MSPVMSTTTGLTLVNWNPENNVTSNRTTPDGWAAFHLHTMRVLCPEINSSSTPAHKSSKAECLDGYMNGWMVTQIKYSEKELGKYGDEGGQHHLILAHAAVIKVTLVLKGQEWREHGDRRSETTAIVPTEKQVCHACSPELGCEPPAGGESQVLYLHLLVNPPLDEGIIVELWSPSHSHHPLVPTQPEGSKYVPRQELRRLFALQVDAETLGHQ</sequence>
<dbReference type="AlphaFoldDB" id="A0A7R9EUY5"/>
<name>A0A7R9EUY5_9NEOP</name>
<reference evidence="1" key="1">
    <citation type="submission" date="2020-11" db="EMBL/GenBank/DDBJ databases">
        <authorList>
            <person name="Tran Van P."/>
        </authorList>
    </citation>
    <scope>NUCLEOTIDE SEQUENCE</scope>
</reference>
<dbReference type="EMBL" id="OD565489">
    <property type="protein sequence ID" value="CAD7441902.1"/>
    <property type="molecule type" value="Genomic_DNA"/>
</dbReference>
<accession>A0A7R9EUY5</accession>
<protein>
    <submittedName>
        <fullName evidence="1">Uncharacterized protein</fullName>
    </submittedName>
</protein>
<organism evidence="1">
    <name type="scientific">Timema bartmani</name>
    <dbReference type="NCBI Taxonomy" id="61472"/>
    <lineage>
        <taxon>Eukaryota</taxon>
        <taxon>Metazoa</taxon>
        <taxon>Ecdysozoa</taxon>
        <taxon>Arthropoda</taxon>
        <taxon>Hexapoda</taxon>
        <taxon>Insecta</taxon>
        <taxon>Pterygota</taxon>
        <taxon>Neoptera</taxon>
        <taxon>Polyneoptera</taxon>
        <taxon>Phasmatodea</taxon>
        <taxon>Timematodea</taxon>
        <taxon>Timematoidea</taxon>
        <taxon>Timematidae</taxon>
        <taxon>Timema</taxon>
    </lineage>
</organism>
<proteinExistence type="predicted"/>
<gene>
    <name evidence="1" type="ORF">TBIB3V08_LOCUS4347</name>
</gene>